<dbReference type="InterPro" id="IPR003439">
    <property type="entry name" value="ABC_transporter-like_ATP-bd"/>
</dbReference>
<evidence type="ECO:0000259" key="9">
    <source>
        <dbReference type="PROSITE" id="PS50929"/>
    </source>
</evidence>
<dbReference type="PROSITE" id="PS50929">
    <property type="entry name" value="ABC_TM1F"/>
    <property type="match status" value="1"/>
</dbReference>
<dbReference type="SUPFAM" id="SSF90123">
    <property type="entry name" value="ABC transporter transmembrane region"/>
    <property type="match status" value="1"/>
</dbReference>
<dbReference type="SUPFAM" id="SSF52540">
    <property type="entry name" value="P-loop containing nucleoside triphosphate hydrolases"/>
    <property type="match status" value="1"/>
</dbReference>
<evidence type="ECO:0000256" key="5">
    <source>
        <dbReference type="ARBA" id="ARBA00022989"/>
    </source>
</evidence>
<keyword evidence="2 7" id="KW-0812">Transmembrane</keyword>
<feature type="transmembrane region" description="Helical" evidence="7">
    <location>
        <begin position="148"/>
        <end position="168"/>
    </location>
</feature>
<dbReference type="SMART" id="SM00382">
    <property type="entry name" value="AAA"/>
    <property type="match status" value="1"/>
</dbReference>
<keyword evidence="3" id="KW-0547">Nucleotide-binding</keyword>
<dbReference type="InterPro" id="IPR027417">
    <property type="entry name" value="P-loop_NTPase"/>
</dbReference>
<evidence type="ECO:0000259" key="8">
    <source>
        <dbReference type="PROSITE" id="PS50893"/>
    </source>
</evidence>
<dbReference type="AlphaFoldDB" id="A0A139XHN8"/>
<dbReference type="InterPro" id="IPR003593">
    <property type="entry name" value="AAA+_ATPase"/>
</dbReference>
<feature type="transmembrane region" description="Helical" evidence="7">
    <location>
        <begin position="258"/>
        <end position="275"/>
    </location>
</feature>
<evidence type="ECO:0000256" key="7">
    <source>
        <dbReference type="SAM" id="Phobius"/>
    </source>
</evidence>
<dbReference type="GO" id="GO:0016887">
    <property type="term" value="F:ATP hydrolysis activity"/>
    <property type="evidence" value="ECO:0007669"/>
    <property type="project" value="InterPro"/>
</dbReference>
<dbReference type="STRING" id="128403.WA1_00305"/>
<dbReference type="CDD" id="cd03228">
    <property type="entry name" value="ABCC_MRP_Like"/>
    <property type="match status" value="1"/>
</dbReference>
<comment type="caution">
    <text evidence="10">The sequence shown here is derived from an EMBL/GenBank/DDBJ whole genome shotgun (WGS) entry which is preliminary data.</text>
</comment>
<feature type="transmembrane region" description="Helical" evidence="7">
    <location>
        <begin position="230"/>
        <end position="252"/>
    </location>
</feature>
<dbReference type="GO" id="GO:0015833">
    <property type="term" value="P:peptide transport"/>
    <property type="evidence" value="ECO:0007669"/>
    <property type="project" value="InterPro"/>
</dbReference>
<evidence type="ECO:0000256" key="4">
    <source>
        <dbReference type="ARBA" id="ARBA00022840"/>
    </source>
</evidence>
<feature type="transmembrane region" description="Helical" evidence="7">
    <location>
        <begin position="12"/>
        <end position="36"/>
    </location>
</feature>
<dbReference type="GO" id="GO:1904680">
    <property type="term" value="F:peptide transmembrane transporter activity"/>
    <property type="evidence" value="ECO:0007669"/>
    <property type="project" value="InterPro"/>
</dbReference>
<dbReference type="Pfam" id="PF00005">
    <property type="entry name" value="ABC_tran"/>
    <property type="match status" value="1"/>
</dbReference>
<dbReference type="Pfam" id="PF00664">
    <property type="entry name" value="ABC_membrane"/>
    <property type="match status" value="1"/>
</dbReference>
<dbReference type="Gene3D" id="1.20.1560.10">
    <property type="entry name" value="ABC transporter type 1, transmembrane domain"/>
    <property type="match status" value="1"/>
</dbReference>
<dbReference type="PROSITE" id="PS00211">
    <property type="entry name" value="ABC_TRANSPORTER_1"/>
    <property type="match status" value="1"/>
</dbReference>
<dbReference type="OrthoDB" id="846150at2"/>
<dbReference type="InterPro" id="IPR005898">
    <property type="entry name" value="Cyc_pep_transpt_SyrD/YojI"/>
</dbReference>
<dbReference type="PANTHER" id="PTHR24221">
    <property type="entry name" value="ATP-BINDING CASSETTE SUB-FAMILY B"/>
    <property type="match status" value="1"/>
</dbReference>
<dbReference type="Proteomes" id="UP000076925">
    <property type="component" value="Unassembled WGS sequence"/>
</dbReference>
<dbReference type="EMBL" id="ANNX02000012">
    <property type="protein sequence ID" value="KYC44199.1"/>
    <property type="molecule type" value="Genomic_DNA"/>
</dbReference>
<organism evidence="10 11">
    <name type="scientific">Scytonema hofmannii PCC 7110</name>
    <dbReference type="NCBI Taxonomy" id="128403"/>
    <lineage>
        <taxon>Bacteria</taxon>
        <taxon>Bacillati</taxon>
        <taxon>Cyanobacteriota</taxon>
        <taxon>Cyanophyceae</taxon>
        <taxon>Nostocales</taxon>
        <taxon>Scytonemataceae</taxon>
        <taxon>Scytonema</taxon>
    </lineage>
</organism>
<protein>
    <submittedName>
        <fullName evidence="10">ABC transporter ATP-binding protein</fullName>
    </submittedName>
</protein>
<comment type="subcellular location">
    <subcellularLocation>
        <location evidence="1">Cell membrane</location>
        <topology evidence="1">Multi-pass membrane protein</topology>
    </subcellularLocation>
</comment>
<evidence type="ECO:0000256" key="6">
    <source>
        <dbReference type="ARBA" id="ARBA00023136"/>
    </source>
</evidence>
<keyword evidence="4 10" id="KW-0067">ATP-binding</keyword>
<dbReference type="InterPro" id="IPR036640">
    <property type="entry name" value="ABC1_TM_sf"/>
</dbReference>
<dbReference type="GO" id="GO:0034040">
    <property type="term" value="F:ATPase-coupled lipid transmembrane transporter activity"/>
    <property type="evidence" value="ECO:0007669"/>
    <property type="project" value="TreeGrafter"/>
</dbReference>
<dbReference type="RefSeq" id="WP_026134524.1">
    <property type="nucleotide sequence ID" value="NZ_KQ976354.1"/>
</dbReference>
<evidence type="ECO:0000256" key="3">
    <source>
        <dbReference type="ARBA" id="ARBA00022741"/>
    </source>
</evidence>
<dbReference type="PROSITE" id="PS50893">
    <property type="entry name" value="ABC_TRANSPORTER_2"/>
    <property type="match status" value="1"/>
</dbReference>
<feature type="domain" description="ABC transporter" evidence="8">
    <location>
        <begin position="327"/>
        <end position="539"/>
    </location>
</feature>
<dbReference type="InterPro" id="IPR011527">
    <property type="entry name" value="ABC1_TM_dom"/>
</dbReference>
<gene>
    <name evidence="10" type="ORF">WA1_00305</name>
</gene>
<keyword evidence="11" id="KW-1185">Reference proteome</keyword>
<dbReference type="GO" id="GO:0140359">
    <property type="term" value="F:ABC-type transporter activity"/>
    <property type="evidence" value="ECO:0007669"/>
    <property type="project" value="InterPro"/>
</dbReference>
<name>A0A139XHN8_9CYAN</name>
<dbReference type="GO" id="GO:0005524">
    <property type="term" value="F:ATP binding"/>
    <property type="evidence" value="ECO:0007669"/>
    <property type="project" value="UniProtKB-KW"/>
</dbReference>
<evidence type="ECO:0000313" key="10">
    <source>
        <dbReference type="EMBL" id="KYC44199.1"/>
    </source>
</evidence>
<proteinExistence type="predicted"/>
<feature type="transmembrane region" description="Helical" evidence="7">
    <location>
        <begin position="48"/>
        <end position="67"/>
    </location>
</feature>
<feature type="transmembrane region" description="Helical" evidence="7">
    <location>
        <begin position="114"/>
        <end position="142"/>
    </location>
</feature>
<dbReference type="Gene3D" id="3.40.50.300">
    <property type="entry name" value="P-loop containing nucleotide triphosphate hydrolases"/>
    <property type="match status" value="1"/>
</dbReference>
<dbReference type="InterPro" id="IPR017871">
    <property type="entry name" value="ABC_transporter-like_CS"/>
</dbReference>
<reference evidence="10 11" key="1">
    <citation type="journal article" date="2013" name="Genome Biol. Evol.">
        <title>Genomes of Stigonematalean cyanobacteria (subsection V) and the evolution of oxygenic photosynthesis from prokaryotes to plastids.</title>
        <authorList>
            <person name="Dagan T."/>
            <person name="Roettger M."/>
            <person name="Stucken K."/>
            <person name="Landan G."/>
            <person name="Koch R."/>
            <person name="Major P."/>
            <person name="Gould S.B."/>
            <person name="Goremykin V.V."/>
            <person name="Rippka R."/>
            <person name="Tandeau de Marsac N."/>
            <person name="Gugger M."/>
            <person name="Lockhart P.J."/>
            <person name="Allen J.F."/>
            <person name="Brune I."/>
            <person name="Maus I."/>
            <person name="Puhler A."/>
            <person name="Martin W.F."/>
        </authorList>
    </citation>
    <scope>NUCLEOTIDE SEQUENCE [LARGE SCALE GENOMIC DNA]</scope>
    <source>
        <strain evidence="10 11">PCC 7110</strain>
    </source>
</reference>
<evidence type="ECO:0000313" key="11">
    <source>
        <dbReference type="Proteomes" id="UP000076925"/>
    </source>
</evidence>
<dbReference type="GO" id="GO:0005886">
    <property type="term" value="C:plasma membrane"/>
    <property type="evidence" value="ECO:0007669"/>
    <property type="project" value="UniProtKB-SubCell"/>
</dbReference>
<feature type="domain" description="ABC transmembrane type-1" evidence="9">
    <location>
        <begin position="14"/>
        <end position="290"/>
    </location>
</feature>
<evidence type="ECO:0000256" key="1">
    <source>
        <dbReference type="ARBA" id="ARBA00004651"/>
    </source>
</evidence>
<dbReference type="PANTHER" id="PTHR24221:SF654">
    <property type="entry name" value="ATP-BINDING CASSETTE SUB-FAMILY B MEMBER 6"/>
    <property type="match status" value="1"/>
</dbReference>
<keyword evidence="6 7" id="KW-0472">Membrane</keyword>
<sequence>MNLITLLLRSSWKILALAAFIGLLSGVSTTGILVIINTQLARLSLSTALIWCFIGLCFIKFLTNIISKYLLINLAEKALVDLRLMLSERILATPLYHLEVLGKHRILATLTDDILAIANTVYIIPTLCIDITIVASCLFYLLWLSPNIFFLVAISLLLGIFSYQQIAYKATSFLLLARQQEDKLFNHFRSITEGTKELKLHYQRRQTFLKKELQETVQIYRRKNVVGMTIFATAASWGNSLFFVVVGLVIFALPTLQIIPTHILSGYALTILYLLSPLDYIMSAIPTFSKATVALKKVDSLKLSLSDRSDRCYFIAWDKADNFCDSLEFMGIAHTYHQDSEDTAFTLGPIDLTVLGGEIVFIIGGNGSGKSTLIKLMTGLYIPESGKIYLNNKLVTTENQEWFRQHFSVVFSDFYLFDNFLYLDKPIADNQIYDYLVKLQLDKKVKIKDGVLSTTSLSQGQRKRLALLTAYLEDRPIYVFDEWASDQDPVFKKIFYTQILPELKNKGKTVIVVTHDDQYFYLSDRLVKLDYGKEKCKIIH</sequence>
<evidence type="ECO:0000256" key="2">
    <source>
        <dbReference type="ARBA" id="ARBA00022692"/>
    </source>
</evidence>
<accession>A0A139XHN8</accession>
<dbReference type="InterPro" id="IPR039421">
    <property type="entry name" value="Type_1_exporter"/>
</dbReference>
<keyword evidence="5 7" id="KW-1133">Transmembrane helix</keyword>
<dbReference type="NCBIfam" id="TIGR01194">
    <property type="entry name" value="cyc_pep_trnsptr"/>
    <property type="match status" value="1"/>
</dbReference>